<evidence type="ECO:0000259" key="6">
    <source>
        <dbReference type="Pfam" id="PF01494"/>
    </source>
</evidence>
<dbReference type="Proteomes" id="UP001596037">
    <property type="component" value="Unassembled WGS sequence"/>
</dbReference>
<keyword evidence="2" id="KW-0285">Flavoprotein</keyword>
<evidence type="ECO:0000256" key="4">
    <source>
        <dbReference type="ARBA" id="ARBA00023002"/>
    </source>
</evidence>
<evidence type="ECO:0000256" key="3">
    <source>
        <dbReference type="ARBA" id="ARBA00022827"/>
    </source>
</evidence>
<dbReference type="PANTHER" id="PTHR13789">
    <property type="entry name" value="MONOOXYGENASE"/>
    <property type="match status" value="1"/>
</dbReference>
<sequence>MSKQVLIAGAGMGGLAAAIASARAGWHPRVFEQADGFGEAGAGIQLGPNATRVLEAWGLGTALARVAAFPQRLAVRSAGNGEVLAQLMLGPALLERYGAPYATLHRADLHRVLLDGAADAGAELLVQARIERVREAPDAVLVSLGGPTEIEGDALVGADGLWSRVRQEIWADGPPVSTGHLAYRTLVAQQDLPKSLRSDEVTVWLGPRLHVVTYPVRGGDWLNVVAIVQGALTAEPEAWDQAAAAGDLQQALGATCAALQELVQAAPDWLLWVLHERPPLKGAQAMSHGRVALLGDAAHPMRPYLAQGAGMAIEDAQELGRCLAMARDRIADPATALRRYALNRWERCARVQRQAERNGRIFHATGPVQWGRDLSLRLLGERLLDQPWLYR</sequence>
<dbReference type="SUPFAM" id="SSF51905">
    <property type="entry name" value="FAD/NAD(P)-binding domain"/>
    <property type="match status" value="1"/>
</dbReference>
<proteinExistence type="predicted"/>
<comment type="cofactor">
    <cofactor evidence="1">
        <name>FAD</name>
        <dbReference type="ChEBI" id="CHEBI:57692"/>
    </cofactor>
</comment>
<dbReference type="InterPro" id="IPR050493">
    <property type="entry name" value="FAD-dep_Monooxygenase_BioMet"/>
</dbReference>
<dbReference type="RefSeq" id="WP_376850935.1">
    <property type="nucleotide sequence ID" value="NZ_JBHSMF010000009.1"/>
</dbReference>
<gene>
    <name evidence="7" type="ORF">ACFPOE_15015</name>
</gene>
<reference evidence="8" key="1">
    <citation type="journal article" date="2019" name="Int. J. Syst. Evol. Microbiol.">
        <title>The Global Catalogue of Microorganisms (GCM) 10K type strain sequencing project: providing services to taxonomists for standard genome sequencing and annotation.</title>
        <authorList>
            <consortium name="The Broad Institute Genomics Platform"/>
            <consortium name="The Broad Institute Genome Sequencing Center for Infectious Disease"/>
            <person name="Wu L."/>
            <person name="Ma J."/>
        </authorList>
    </citation>
    <scope>NUCLEOTIDE SEQUENCE [LARGE SCALE GENOMIC DNA]</scope>
    <source>
        <strain evidence="8">CCUG 57401</strain>
    </source>
</reference>
<evidence type="ECO:0000256" key="5">
    <source>
        <dbReference type="ARBA" id="ARBA00023033"/>
    </source>
</evidence>
<dbReference type="GO" id="GO:0004497">
    <property type="term" value="F:monooxygenase activity"/>
    <property type="evidence" value="ECO:0007669"/>
    <property type="project" value="UniProtKB-KW"/>
</dbReference>
<organism evidence="7 8">
    <name type="scientific">Caenimonas terrae</name>
    <dbReference type="NCBI Taxonomy" id="696074"/>
    <lineage>
        <taxon>Bacteria</taxon>
        <taxon>Pseudomonadati</taxon>
        <taxon>Pseudomonadota</taxon>
        <taxon>Betaproteobacteria</taxon>
        <taxon>Burkholderiales</taxon>
        <taxon>Comamonadaceae</taxon>
        <taxon>Caenimonas</taxon>
    </lineage>
</organism>
<comment type="caution">
    <text evidence="7">The sequence shown here is derived from an EMBL/GenBank/DDBJ whole genome shotgun (WGS) entry which is preliminary data.</text>
</comment>
<accession>A0ABW0NIE7</accession>
<dbReference type="SUPFAM" id="SSF54373">
    <property type="entry name" value="FAD-linked reductases, C-terminal domain"/>
    <property type="match status" value="1"/>
</dbReference>
<dbReference type="InterPro" id="IPR002938">
    <property type="entry name" value="FAD-bd"/>
</dbReference>
<evidence type="ECO:0000313" key="7">
    <source>
        <dbReference type="EMBL" id="MFC5498857.1"/>
    </source>
</evidence>
<dbReference type="PRINTS" id="PR00420">
    <property type="entry name" value="RNGMNOXGNASE"/>
</dbReference>
<keyword evidence="3" id="KW-0274">FAD</keyword>
<keyword evidence="8" id="KW-1185">Reference proteome</keyword>
<dbReference type="Pfam" id="PF01494">
    <property type="entry name" value="FAD_binding_3"/>
    <property type="match status" value="1"/>
</dbReference>
<evidence type="ECO:0000256" key="1">
    <source>
        <dbReference type="ARBA" id="ARBA00001974"/>
    </source>
</evidence>
<dbReference type="Gene3D" id="3.50.50.60">
    <property type="entry name" value="FAD/NAD(P)-binding domain"/>
    <property type="match status" value="1"/>
</dbReference>
<dbReference type="InterPro" id="IPR036188">
    <property type="entry name" value="FAD/NAD-bd_sf"/>
</dbReference>
<name>A0ABW0NIE7_9BURK</name>
<keyword evidence="5 7" id="KW-0503">Monooxygenase</keyword>
<evidence type="ECO:0000256" key="2">
    <source>
        <dbReference type="ARBA" id="ARBA00022630"/>
    </source>
</evidence>
<keyword evidence="4" id="KW-0560">Oxidoreductase</keyword>
<evidence type="ECO:0000313" key="8">
    <source>
        <dbReference type="Proteomes" id="UP001596037"/>
    </source>
</evidence>
<dbReference type="PANTHER" id="PTHR13789:SF318">
    <property type="entry name" value="GERANYLGERANYL DIPHOSPHATE REDUCTASE"/>
    <property type="match status" value="1"/>
</dbReference>
<feature type="domain" description="FAD-binding" evidence="6">
    <location>
        <begin position="4"/>
        <end position="351"/>
    </location>
</feature>
<protein>
    <submittedName>
        <fullName evidence="7">FAD-dependent monooxygenase</fullName>
    </submittedName>
</protein>
<dbReference type="EMBL" id="JBHSMF010000009">
    <property type="protein sequence ID" value="MFC5498857.1"/>
    <property type="molecule type" value="Genomic_DNA"/>
</dbReference>